<dbReference type="PANTHER" id="PTHR44688">
    <property type="entry name" value="DNA-BINDING TRANSCRIPTIONAL ACTIVATOR DEVR_DOSR"/>
    <property type="match status" value="1"/>
</dbReference>
<name>A0ABV7YK06_9ACTN</name>
<evidence type="ECO:0000313" key="5">
    <source>
        <dbReference type="EMBL" id="MFC3765392.1"/>
    </source>
</evidence>
<feature type="domain" description="HTH luxR-type" evidence="4">
    <location>
        <begin position="131"/>
        <end position="196"/>
    </location>
</feature>
<evidence type="ECO:0000259" key="4">
    <source>
        <dbReference type="PROSITE" id="PS50043"/>
    </source>
</evidence>
<dbReference type="CDD" id="cd06170">
    <property type="entry name" value="LuxR_C_like"/>
    <property type="match status" value="1"/>
</dbReference>
<dbReference type="InterPro" id="IPR011006">
    <property type="entry name" value="CheY-like_superfamily"/>
</dbReference>
<dbReference type="InterPro" id="IPR016032">
    <property type="entry name" value="Sig_transdc_resp-reg_C-effctor"/>
</dbReference>
<evidence type="ECO:0000256" key="1">
    <source>
        <dbReference type="ARBA" id="ARBA00023015"/>
    </source>
</evidence>
<dbReference type="SMART" id="SM00421">
    <property type="entry name" value="HTH_LUXR"/>
    <property type="match status" value="1"/>
</dbReference>
<dbReference type="EMBL" id="JBHRZH010000037">
    <property type="protein sequence ID" value="MFC3765392.1"/>
    <property type="molecule type" value="Genomic_DNA"/>
</dbReference>
<dbReference type="SUPFAM" id="SSF46894">
    <property type="entry name" value="C-terminal effector domain of the bipartite response regulators"/>
    <property type="match status" value="1"/>
</dbReference>
<dbReference type="Pfam" id="PF00196">
    <property type="entry name" value="GerE"/>
    <property type="match status" value="1"/>
</dbReference>
<gene>
    <name evidence="5" type="ORF">ACFOUW_31485</name>
</gene>
<evidence type="ECO:0000256" key="3">
    <source>
        <dbReference type="ARBA" id="ARBA00023163"/>
    </source>
</evidence>
<organism evidence="5 6">
    <name type="scientific">Tenggerimyces flavus</name>
    <dbReference type="NCBI Taxonomy" id="1708749"/>
    <lineage>
        <taxon>Bacteria</taxon>
        <taxon>Bacillati</taxon>
        <taxon>Actinomycetota</taxon>
        <taxon>Actinomycetes</taxon>
        <taxon>Propionibacteriales</taxon>
        <taxon>Nocardioidaceae</taxon>
        <taxon>Tenggerimyces</taxon>
    </lineage>
</organism>
<dbReference type="InterPro" id="IPR000792">
    <property type="entry name" value="Tscrpt_reg_LuxR_C"/>
</dbReference>
<proteinExistence type="predicted"/>
<dbReference type="RefSeq" id="WP_205121226.1">
    <property type="nucleotide sequence ID" value="NZ_JAFBCM010000001.1"/>
</dbReference>
<dbReference type="PANTHER" id="PTHR44688:SF16">
    <property type="entry name" value="DNA-BINDING TRANSCRIPTIONAL ACTIVATOR DEVR_DOSR"/>
    <property type="match status" value="1"/>
</dbReference>
<keyword evidence="3" id="KW-0804">Transcription</keyword>
<protein>
    <submittedName>
        <fullName evidence="5">LuxR C-terminal-related transcriptional regulator</fullName>
    </submittedName>
</protein>
<dbReference type="Proteomes" id="UP001595699">
    <property type="component" value="Unassembled WGS sequence"/>
</dbReference>
<comment type="caution">
    <text evidence="5">The sequence shown here is derived from an EMBL/GenBank/DDBJ whole genome shotgun (WGS) entry which is preliminary data.</text>
</comment>
<dbReference type="PROSITE" id="PS50043">
    <property type="entry name" value="HTH_LUXR_2"/>
    <property type="match status" value="1"/>
</dbReference>
<accession>A0ABV7YK06</accession>
<evidence type="ECO:0000313" key="6">
    <source>
        <dbReference type="Proteomes" id="UP001595699"/>
    </source>
</evidence>
<dbReference type="SUPFAM" id="SSF52172">
    <property type="entry name" value="CheY-like"/>
    <property type="match status" value="1"/>
</dbReference>
<keyword evidence="1" id="KW-0805">Transcription regulation</keyword>
<evidence type="ECO:0000256" key="2">
    <source>
        <dbReference type="ARBA" id="ARBA00023125"/>
    </source>
</evidence>
<dbReference type="PRINTS" id="PR00038">
    <property type="entry name" value="HTHLUXR"/>
</dbReference>
<keyword evidence="6" id="KW-1185">Reference proteome</keyword>
<dbReference type="Gene3D" id="3.40.50.2300">
    <property type="match status" value="1"/>
</dbReference>
<sequence>MSPNILVGDPCPIFLDGVACACVEIGVEARLVDDAGSVEESFRSYEPDIVLFNPMIWARNGWQKLASVRQRQRLRTVGVLTDQTSRWHGVHLRRVHPNAYIDKRYLTAEMLDCVIRSLLAGGQVFLCGEELVFDQPELHQRELEVLRLMSTGMTVRQIAEALFLAERTVKVDIRRVITKLETANRAEAVMQAYRRGILTPTDARVLA</sequence>
<reference evidence="6" key="1">
    <citation type="journal article" date="2019" name="Int. J. Syst. Evol. Microbiol.">
        <title>The Global Catalogue of Microorganisms (GCM) 10K type strain sequencing project: providing services to taxonomists for standard genome sequencing and annotation.</title>
        <authorList>
            <consortium name="The Broad Institute Genomics Platform"/>
            <consortium name="The Broad Institute Genome Sequencing Center for Infectious Disease"/>
            <person name="Wu L."/>
            <person name="Ma J."/>
        </authorList>
    </citation>
    <scope>NUCLEOTIDE SEQUENCE [LARGE SCALE GENOMIC DNA]</scope>
    <source>
        <strain evidence="6">CGMCC 4.7241</strain>
    </source>
</reference>
<keyword evidence="2" id="KW-0238">DNA-binding</keyword>
<dbReference type="PROSITE" id="PS00622">
    <property type="entry name" value="HTH_LUXR_1"/>
    <property type="match status" value="1"/>
</dbReference>